<organism evidence="2 3">
    <name type="scientific">Baudoinia panamericana (strain UAMH 10762)</name>
    <name type="common">Angels' share fungus</name>
    <name type="synonym">Baudoinia compniacensis (strain UAMH 10762)</name>
    <dbReference type="NCBI Taxonomy" id="717646"/>
    <lineage>
        <taxon>Eukaryota</taxon>
        <taxon>Fungi</taxon>
        <taxon>Dikarya</taxon>
        <taxon>Ascomycota</taxon>
        <taxon>Pezizomycotina</taxon>
        <taxon>Dothideomycetes</taxon>
        <taxon>Dothideomycetidae</taxon>
        <taxon>Mycosphaerellales</taxon>
        <taxon>Teratosphaeriaceae</taxon>
        <taxon>Baudoinia</taxon>
    </lineage>
</organism>
<dbReference type="RefSeq" id="XP_007677332.1">
    <property type="nucleotide sequence ID" value="XM_007679142.1"/>
</dbReference>
<dbReference type="GeneID" id="19115097"/>
<dbReference type="KEGG" id="bcom:BAUCODRAFT_518093"/>
<protein>
    <submittedName>
        <fullName evidence="2">Uncharacterized protein</fullName>
    </submittedName>
</protein>
<reference evidence="2 3" key="1">
    <citation type="journal article" date="2012" name="PLoS Pathog.">
        <title>Diverse lifestyles and strategies of plant pathogenesis encoded in the genomes of eighteen Dothideomycetes fungi.</title>
        <authorList>
            <person name="Ohm R.A."/>
            <person name="Feau N."/>
            <person name="Henrissat B."/>
            <person name="Schoch C.L."/>
            <person name="Horwitz B.A."/>
            <person name="Barry K.W."/>
            <person name="Condon B.J."/>
            <person name="Copeland A.C."/>
            <person name="Dhillon B."/>
            <person name="Glaser F."/>
            <person name="Hesse C.N."/>
            <person name="Kosti I."/>
            <person name="LaButti K."/>
            <person name="Lindquist E.A."/>
            <person name="Lucas S."/>
            <person name="Salamov A.A."/>
            <person name="Bradshaw R.E."/>
            <person name="Ciuffetti L."/>
            <person name="Hamelin R.C."/>
            <person name="Kema G.H.J."/>
            <person name="Lawrence C."/>
            <person name="Scott J.A."/>
            <person name="Spatafora J.W."/>
            <person name="Turgeon B.G."/>
            <person name="de Wit P.J.G.M."/>
            <person name="Zhong S."/>
            <person name="Goodwin S.B."/>
            <person name="Grigoriev I.V."/>
        </authorList>
    </citation>
    <scope>NUCLEOTIDE SEQUENCE [LARGE SCALE GENOMIC DNA]</scope>
    <source>
        <strain evidence="2 3">UAMH 10762</strain>
    </source>
</reference>
<evidence type="ECO:0000313" key="3">
    <source>
        <dbReference type="Proteomes" id="UP000011761"/>
    </source>
</evidence>
<gene>
    <name evidence="2" type="ORF">BAUCODRAFT_518093</name>
</gene>
<evidence type="ECO:0000256" key="1">
    <source>
        <dbReference type="SAM" id="MobiDB-lite"/>
    </source>
</evidence>
<sequence length="69" mass="7067">MRVFAGEIFVIESVFTLHLQVTSDKLVQSCCAALTVATGTCCTSPPPSSGSSLSSSVFASSISCSVSFV</sequence>
<accession>M2NAG5</accession>
<name>M2NAG5_BAUPA</name>
<proteinExistence type="predicted"/>
<dbReference type="AlphaFoldDB" id="M2NAG5"/>
<evidence type="ECO:0000313" key="2">
    <source>
        <dbReference type="EMBL" id="EMC96124.1"/>
    </source>
</evidence>
<feature type="region of interest" description="Disordered" evidence="1">
    <location>
        <begin position="44"/>
        <end position="69"/>
    </location>
</feature>
<dbReference type="HOGENOM" id="CLU_2775555_0_0_1"/>
<feature type="compositionally biased region" description="Low complexity" evidence="1">
    <location>
        <begin position="49"/>
        <end position="69"/>
    </location>
</feature>
<keyword evidence="3" id="KW-1185">Reference proteome</keyword>
<dbReference type="Proteomes" id="UP000011761">
    <property type="component" value="Unassembled WGS sequence"/>
</dbReference>
<dbReference type="EMBL" id="KB445556">
    <property type="protein sequence ID" value="EMC96124.1"/>
    <property type="molecule type" value="Genomic_DNA"/>
</dbReference>